<dbReference type="EnsemblMetazoa" id="G24757.19">
    <property type="protein sequence ID" value="G24757.19:cds"/>
    <property type="gene ID" value="G24757"/>
</dbReference>
<reference evidence="1" key="1">
    <citation type="submission" date="2022-08" db="UniProtKB">
        <authorList>
            <consortium name="EnsemblMetazoa"/>
        </authorList>
    </citation>
    <scope>IDENTIFICATION</scope>
    <source>
        <strain evidence="1">05x7-T-G4-1.051#20</strain>
    </source>
</reference>
<name>A0A8W8KPE6_MAGGI</name>
<dbReference type="Proteomes" id="UP000005408">
    <property type="component" value="Unassembled WGS sequence"/>
</dbReference>
<organism evidence="1 2">
    <name type="scientific">Magallana gigas</name>
    <name type="common">Pacific oyster</name>
    <name type="synonym">Crassostrea gigas</name>
    <dbReference type="NCBI Taxonomy" id="29159"/>
    <lineage>
        <taxon>Eukaryota</taxon>
        <taxon>Metazoa</taxon>
        <taxon>Spiralia</taxon>
        <taxon>Lophotrochozoa</taxon>
        <taxon>Mollusca</taxon>
        <taxon>Bivalvia</taxon>
        <taxon>Autobranchia</taxon>
        <taxon>Pteriomorphia</taxon>
        <taxon>Ostreida</taxon>
        <taxon>Ostreoidea</taxon>
        <taxon>Ostreidae</taxon>
        <taxon>Magallana</taxon>
    </lineage>
</organism>
<accession>A0A8W8KPE6</accession>
<proteinExistence type="predicted"/>
<protein>
    <submittedName>
        <fullName evidence="1">Uncharacterized protein</fullName>
    </submittedName>
</protein>
<evidence type="ECO:0000313" key="2">
    <source>
        <dbReference type="Proteomes" id="UP000005408"/>
    </source>
</evidence>
<sequence>YNFPDPIDDLEAAARRRRISGDVRRQEDIHWKEISAAMALTSLARGSSRYPFH</sequence>
<keyword evidence="2" id="KW-1185">Reference proteome</keyword>
<evidence type="ECO:0000313" key="1">
    <source>
        <dbReference type="EnsemblMetazoa" id="G24757.19:cds"/>
    </source>
</evidence>
<dbReference type="AlphaFoldDB" id="A0A8W8KPE6"/>